<gene>
    <name evidence="2" type="ORF">SAMN04488505_104316</name>
</gene>
<organism evidence="2 3">
    <name type="scientific">Chitinophaga rupis</name>
    <dbReference type="NCBI Taxonomy" id="573321"/>
    <lineage>
        <taxon>Bacteria</taxon>
        <taxon>Pseudomonadati</taxon>
        <taxon>Bacteroidota</taxon>
        <taxon>Chitinophagia</taxon>
        <taxon>Chitinophagales</taxon>
        <taxon>Chitinophagaceae</taxon>
        <taxon>Chitinophaga</taxon>
    </lineage>
</organism>
<keyword evidence="3" id="KW-1185">Reference proteome</keyword>
<feature type="domain" description="Pyridoxamine 5'-phosphate oxidase N-terminal" evidence="1">
    <location>
        <begin position="42"/>
        <end position="129"/>
    </location>
</feature>
<dbReference type="OrthoDB" id="9796486at2"/>
<evidence type="ECO:0000313" key="2">
    <source>
        <dbReference type="EMBL" id="SEM41054.1"/>
    </source>
</evidence>
<dbReference type="Gene3D" id="2.30.110.10">
    <property type="entry name" value="Electron Transport, Fmn-binding Protein, Chain A"/>
    <property type="match status" value="1"/>
</dbReference>
<protein>
    <recommendedName>
        <fullName evidence="1">Pyridoxamine 5'-phosphate oxidase N-terminal domain-containing protein</fullName>
    </recommendedName>
</protein>
<dbReference type="EMBL" id="FOBB01000004">
    <property type="protein sequence ID" value="SEM41054.1"/>
    <property type="molecule type" value="Genomic_DNA"/>
</dbReference>
<dbReference type="InterPro" id="IPR012349">
    <property type="entry name" value="Split_barrel_FMN-bd"/>
</dbReference>
<name>A0A1H7Y5A0_9BACT</name>
<reference evidence="2 3" key="1">
    <citation type="submission" date="2016-10" db="EMBL/GenBank/DDBJ databases">
        <authorList>
            <person name="de Groot N.N."/>
        </authorList>
    </citation>
    <scope>NUCLEOTIDE SEQUENCE [LARGE SCALE GENOMIC DNA]</scope>
    <source>
        <strain evidence="2 3">DSM 21039</strain>
    </source>
</reference>
<accession>A0A1H7Y5A0</accession>
<dbReference type="SUPFAM" id="SSF50475">
    <property type="entry name" value="FMN-binding split barrel"/>
    <property type="match status" value="1"/>
</dbReference>
<dbReference type="RefSeq" id="WP_089915153.1">
    <property type="nucleotide sequence ID" value="NZ_FOBB01000004.1"/>
</dbReference>
<proteinExistence type="predicted"/>
<dbReference type="AlphaFoldDB" id="A0A1H7Y5A0"/>
<evidence type="ECO:0000313" key="3">
    <source>
        <dbReference type="Proteomes" id="UP000198984"/>
    </source>
</evidence>
<sequence length="209" mass="24389">MNYSKLAFTDVIKTIQKRLGSRDTYQRVENMSYVDGLTPIEKEFISQMDSFYLASFGENGFPYIQHRGGPRGFIKVIDEATIGIVDFSGNRQYISVGNISKNAKVSLILLSYPMRARLKIYAEAEIVEINENPVLFDQLKPEDYKFRPERIMLFHIKAYDWNCSQHITPRYTIAEIESIIAPKDEYIRQLEQQLTDLRKELEDLNNFEP</sequence>
<dbReference type="PANTHER" id="PTHR42815:SF2">
    <property type="entry name" value="FAD-BINDING, PUTATIVE (AFU_ORTHOLOGUE AFUA_6G07600)-RELATED"/>
    <property type="match status" value="1"/>
</dbReference>
<evidence type="ECO:0000259" key="1">
    <source>
        <dbReference type="Pfam" id="PF01243"/>
    </source>
</evidence>
<dbReference type="Proteomes" id="UP000198984">
    <property type="component" value="Unassembled WGS sequence"/>
</dbReference>
<dbReference type="Pfam" id="PF01243">
    <property type="entry name" value="PNPOx_N"/>
    <property type="match status" value="1"/>
</dbReference>
<dbReference type="STRING" id="573321.SAMN04488505_104316"/>
<dbReference type="PANTHER" id="PTHR42815">
    <property type="entry name" value="FAD-BINDING, PUTATIVE (AFU_ORTHOLOGUE AFUA_6G07600)-RELATED"/>
    <property type="match status" value="1"/>
</dbReference>
<dbReference type="InterPro" id="IPR011576">
    <property type="entry name" value="Pyridox_Oxase_N"/>
</dbReference>